<accession>A0ABQ3F218</accession>
<name>A0ABQ3F218_9ACTN</name>
<evidence type="ECO:0000313" key="2">
    <source>
        <dbReference type="EMBL" id="GHB83672.1"/>
    </source>
</evidence>
<dbReference type="Proteomes" id="UP000642673">
    <property type="component" value="Unassembled WGS sequence"/>
</dbReference>
<gene>
    <name evidence="2" type="ORF">GCM10010347_63180</name>
</gene>
<protein>
    <submittedName>
        <fullName evidence="2">Uncharacterized protein</fullName>
    </submittedName>
</protein>
<dbReference type="EMBL" id="BMVP01000024">
    <property type="protein sequence ID" value="GHB83672.1"/>
    <property type="molecule type" value="Genomic_DNA"/>
</dbReference>
<proteinExistence type="predicted"/>
<sequence length="74" mass="8028">MDEITASGGFRRRNLPHDPAPAPVTGSRSDPVTPKRRRPRAPVSNAVERSQRQCATAVFPRLTTSGRGISMLST</sequence>
<organism evidence="2 3">
    <name type="scientific">Streptomyces cirratus</name>
    <dbReference type="NCBI Taxonomy" id="68187"/>
    <lineage>
        <taxon>Bacteria</taxon>
        <taxon>Bacillati</taxon>
        <taxon>Actinomycetota</taxon>
        <taxon>Actinomycetes</taxon>
        <taxon>Kitasatosporales</taxon>
        <taxon>Streptomycetaceae</taxon>
        <taxon>Streptomyces</taxon>
    </lineage>
</organism>
<keyword evidence="3" id="KW-1185">Reference proteome</keyword>
<evidence type="ECO:0000313" key="3">
    <source>
        <dbReference type="Proteomes" id="UP000642673"/>
    </source>
</evidence>
<reference evidence="3" key="1">
    <citation type="journal article" date="2019" name="Int. J. Syst. Evol. Microbiol.">
        <title>The Global Catalogue of Microorganisms (GCM) 10K type strain sequencing project: providing services to taxonomists for standard genome sequencing and annotation.</title>
        <authorList>
            <consortium name="The Broad Institute Genomics Platform"/>
            <consortium name="The Broad Institute Genome Sequencing Center for Infectious Disease"/>
            <person name="Wu L."/>
            <person name="Ma J."/>
        </authorList>
    </citation>
    <scope>NUCLEOTIDE SEQUENCE [LARGE SCALE GENOMIC DNA]</scope>
    <source>
        <strain evidence="3">JCM 4738</strain>
    </source>
</reference>
<feature type="region of interest" description="Disordered" evidence="1">
    <location>
        <begin position="1"/>
        <end position="52"/>
    </location>
</feature>
<evidence type="ECO:0000256" key="1">
    <source>
        <dbReference type="SAM" id="MobiDB-lite"/>
    </source>
</evidence>
<comment type="caution">
    <text evidence="2">The sequence shown here is derived from an EMBL/GenBank/DDBJ whole genome shotgun (WGS) entry which is preliminary data.</text>
</comment>